<dbReference type="AlphaFoldDB" id="A0A4Y2WHI6"/>
<evidence type="ECO:0000313" key="3">
    <source>
        <dbReference type="Proteomes" id="UP000499080"/>
    </source>
</evidence>
<feature type="region of interest" description="Disordered" evidence="1">
    <location>
        <begin position="1"/>
        <end position="24"/>
    </location>
</feature>
<protein>
    <submittedName>
        <fullName evidence="2">Uncharacterized protein</fullName>
    </submittedName>
</protein>
<feature type="non-terminal residue" evidence="2">
    <location>
        <position position="24"/>
    </location>
</feature>
<keyword evidence="3" id="KW-1185">Reference proteome</keyword>
<dbReference type="Proteomes" id="UP000499080">
    <property type="component" value="Unassembled WGS sequence"/>
</dbReference>
<accession>A0A4Y2WHI6</accession>
<name>A0A4Y2WHI6_ARAVE</name>
<sequence>MQDQVGLEPPPPEADKDPTSGVVA</sequence>
<evidence type="ECO:0000256" key="1">
    <source>
        <dbReference type="SAM" id="MobiDB-lite"/>
    </source>
</evidence>
<organism evidence="2 3">
    <name type="scientific">Araneus ventricosus</name>
    <name type="common">Orbweaver spider</name>
    <name type="synonym">Epeira ventricosa</name>
    <dbReference type="NCBI Taxonomy" id="182803"/>
    <lineage>
        <taxon>Eukaryota</taxon>
        <taxon>Metazoa</taxon>
        <taxon>Ecdysozoa</taxon>
        <taxon>Arthropoda</taxon>
        <taxon>Chelicerata</taxon>
        <taxon>Arachnida</taxon>
        <taxon>Araneae</taxon>
        <taxon>Araneomorphae</taxon>
        <taxon>Entelegynae</taxon>
        <taxon>Araneoidea</taxon>
        <taxon>Araneidae</taxon>
        <taxon>Araneus</taxon>
    </lineage>
</organism>
<proteinExistence type="predicted"/>
<gene>
    <name evidence="2" type="ORF">AVEN_72396_1</name>
</gene>
<dbReference type="EMBL" id="BGPR01060899">
    <property type="protein sequence ID" value="GBO36659.1"/>
    <property type="molecule type" value="Genomic_DNA"/>
</dbReference>
<evidence type="ECO:0000313" key="2">
    <source>
        <dbReference type="EMBL" id="GBO36659.1"/>
    </source>
</evidence>
<reference evidence="2 3" key="1">
    <citation type="journal article" date="2019" name="Sci. Rep.">
        <title>Orb-weaving spider Araneus ventricosus genome elucidates the spidroin gene catalogue.</title>
        <authorList>
            <person name="Kono N."/>
            <person name="Nakamura H."/>
            <person name="Ohtoshi R."/>
            <person name="Moran D.A.P."/>
            <person name="Shinohara A."/>
            <person name="Yoshida Y."/>
            <person name="Fujiwara M."/>
            <person name="Mori M."/>
            <person name="Tomita M."/>
            <person name="Arakawa K."/>
        </authorList>
    </citation>
    <scope>NUCLEOTIDE SEQUENCE [LARGE SCALE GENOMIC DNA]</scope>
</reference>
<comment type="caution">
    <text evidence="2">The sequence shown here is derived from an EMBL/GenBank/DDBJ whole genome shotgun (WGS) entry which is preliminary data.</text>
</comment>